<evidence type="ECO:0000313" key="1">
    <source>
        <dbReference type="EMBL" id="KND95904.1"/>
    </source>
</evidence>
<evidence type="ECO:0000313" key="2">
    <source>
        <dbReference type="Proteomes" id="UP000037122"/>
    </source>
</evidence>
<sequence length="49" mass="5787">MADSGAKCIHTRLMQAEMEHKKVECSVRHKERETETEEKKVRRNFVLDA</sequence>
<comment type="caution">
    <text evidence="1">The sequence shown here is derived from an EMBL/GenBank/DDBJ whole genome shotgun (WGS) entry which is preliminary data.</text>
</comment>
<organism evidence="1 2">
    <name type="scientific">Candidozyma auris</name>
    <name type="common">Yeast</name>
    <name type="synonym">Candida auris</name>
    <dbReference type="NCBI Taxonomy" id="498019"/>
    <lineage>
        <taxon>Eukaryota</taxon>
        <taxon>Fungi</taxon>
        <taxon>Dikarya</taxon>
        <taxon>Ascomycota</taxon>
        <taxon>Saccharomycotina</taxon>
        <taxon>Pichiomycetes</taxon>
        <taxon>Metschnikowiaceae</taxon>
        <taxon>Candidozyma</taxon>
    </lineage>
</organism>
<reference evidence="2" key="1">
    <citation type="journal article" date="2015" name="BMC Genomics">
        <title>Draft genome of a commonly misdiagnosed multidrug resistant pathogen Candida auris.</title>
        <authorList>
            <person name="Chatterjee S."/>
            <person name="Alampalli S.V."/>
            <person name="Nageshan R.K."/>
            <person name="Chettiar S.T."/>
            <person name="Joshi S."/>
            <person name="Tatu U.S."/>
        </authorList>
    </citation>
    <scope>NUCLEOTIDE SEQUENCE [LARGE SCALE GENOMIC DNA]</scope>
    <source>
        <strain evidence="2">6684</strain>
    </source>
</reference>
<dbReference type="EMBL" id="LGST01000064">
    <property type="protein sequence ID" value="KND95904.1"/>
    <property type="molecule type" value="Genomic_DNA"/>
</dbReference>
<gene>
    <name evidence="1" type="ORF">QG37_07860</name>
</gene>
<proteinExistence type="predicted"/>
<protein>
    <submittedName>
        <fullName evidence="1">Uncharacterized protein</fullName>
    </submittedName>
</protein>
<dbReference type="Proteomes" id="UP000037122">
    <property type="component" value="Unassembled WGS sequence"/>
</dbReference>
<accession>A0A0L0NPD7</accession>
<name>A0A0L0NPD7_CANAR</name>
<dbReference type="AlphaFoldDB" id="A0A0L0NPD7"/>